<gene>
    <name evidence="1" type="ORF">ACH5RR_015465</name>
</gene>
<organism evidence="1 2">
    <name type="scientific">Cinchona calisaya</name>
    <dbReference type="NCBI Taxonomy" id="153742"/>
    <lineage>
        <taxon>Eukaryota</taxon>
        <taxon>Viridiplantae</taxon>
        <taxon>Streptophyta</taxon>
        <taxon>Embryophyta</taxon>
        <taxon>Tracheophyta</taxon>
        <taxon>Spermatophyta</taxon>
        <taxon>Magnoliopsida</taxon>
        <taxon>eudicotyledons</taxon>
        <taxon>Gunneridae</taxon>
        <taxon>Pentapetalae</taxon>
        <taxon>asterids</taxon>
        <taxon>lamiids</taxon>
        <taxon>Gentianales</taxon>
        <taxon>Rubiaceae</taxon>
        <taxon>Cinchonoideae</taxon>
        <taxon>Cinchoneae</taxon>
        <taxon>Cinchona</taxon>
    </lineage>
</organism>
<name>A0ABD2ZT72_9GENT</name>
<evidence type="ECO:0000313" key="1">
    <source>
        <dbReference type="EMBL" id="KAL3522631.1"/>
    </source>
</evidence>
<dbReference type="AlphaFoldDB" id="A0ABD2ZT72"/>
<comment type="caution">
    <text evidence="1">The sequence shown here is derived from an EMBL/GenBank/DDBJ whole genome shotgun (WGS) entry which is preliminary data.</text>
</comment>
<accession>A0ABD2ZT72</accession>
<proteinExistence type="predicted"/>
<keyword evidence="2" id="KW-1185">Reference proteome</keyword>
<reference evidence="1 2" key="1">
    <citation type="submission" date="2024-11" db="EMBL/GenBank/DDBJ databases">
        <title>A near-complete genome assembly of Cinchona calisaya.</title>
        <authorList>
            <person name="Lian D.C."/>
            <person name="Zhao X.W."/>
            <person name="Wei L."/>
        </authorList>
    </citation>
    <scope>NUCLEOTIDE SEQUENCE [LARGE SCALE GENOMIC DNA]</scope>
    <source>
        <tissue evidence="1">Nenye</tissue>
    </source>
</reference>
<dbReference type="Proteomes" id="UP001630127">
    <property type="component" value="Unassembled WGS sequence"/>
</dbReference>
<protein>
    <submittedName>
        <fullName evidence="1">Uncharacterized protein</fullName>
    </submittedName>
</protein>
<dbReference type="EMBL" id="JBJUIK010000007">
    <property type="protein sequence ID" value="KAL3522631.1"/>
    <property type="molecule type" value="Genomic_DNA"/>
</dbReference>
<evidence type="ECO:0000313" key="2">
    <source>
        <dbReference type="Proteomes" id="UP001630127"/>
    </source>
</evidence>
<sequence>MVLVGEVGSARLTGENKDAAAERACRRERAWSGAGEAGEREKECSEDSPESLLTATISCNSHLLRMRD</sequence>